<evidence type="ECO:0000313" key="3">
    <source>
        <dbReference type="Proteomes" id="UP000838102"/>
    </source>
</evidence>
<dbReference type="InterPro" id="IPR025272">
    <property type="entry name" value="SocA_Panacea"/>
</dbReference>
<protein>
    <recommendedName>
        <fullName evidence="1">Antitoxin SocA-like Panacea domain-containing protein</fullName>
    </recommendedName>
</protein>
<feature type="domain" description="Antitoxin SocA-like Panacea" evidence="1">
    <location>
        <begin position="28"/>
        <end position="136"/>
    </location>
</feature>
<proteinExistence type="predicted"/>
<evidence type="ECO:0000313" key="2">
    <source>
        <dbReference type="EMBL" id="CAH1856201.1"/>
    </source>
</evidence>
<dbReference type="Pfam" id="PF13274">
    <property type="entry name" value="SocA_Panacea"/>
    <property type="match status" value="1"/>
</dbReference>
<comment type="caution">
    <text evidence="2">The sequence shown here is derived from an EMBL/GenBank/DDBJ whole genome shotgun (WGS) entry which is preliminary data.</text>
</comment>
<evidence type="ECO:0000259" key="1">
    <source>
        <dbReference type="Pfam" id="PF13274"/>
    </source>
</evidence>
<keyword evidence="3" id="KW-1185">Reference proteome</keyword>
<accession>A0ABM9D2V0</accession>
<name>A0ABM9D2V0_9LACO</name>
<gene>
    <name evidence="2" type="ORF">LMG032447_01254</name>
</gene>
<dbReference type="RefSeq" id="WP_248706607.1">
    <property type="nucleotide sequence ID" value="NZ_CAKOEU010000006.1"/>
</dbReference>
<dbReference type="EMBL" id="CAKOEU010000006">
    <property type="protein sequence ID" value="CAH1856201.1"/>
    <property type="molecule type" value="Genomic_DNA"/>
</dbReference>
<dbReference type="Proteomes" id="UP000838102">
    <property type="component" value="Unassembled WGS sequence"/>
</dbReference>
<reference evidence="2" key="1">
    <citation type="submission" date="2022-03" db="EMBL/GenBank/DDBJ databases">
        <authorList>
            <person name="Hettiarachchi G."/>
        </authorList>
    </citation>
    <scope>NUCLEOTIDE SEQUENCE</scope>
    <source>
        <strain evidence="2">LMG 32447</strain>
    </source>
</reference>
<sequence>MTYKSIDIANFIVSLGIDAKAPVTNLKLQKIMYFLNAAYLVESNQPLIDDQFSRWAYGPVIESIYAIFKSYGAMSIKAPVPKVSYSENDPFSFKTEPFSEDIIHKDDRQRIKQMFDVLNNFKAFQLVNLTHEEPLWLDYQDAIEKYSAPKYDNNDIRDYFINNELQQIWKPK</sequence>
<organism evidence="2 3">
    <name type="scientific">Convivina praedatoris</name>
    <dbReference type="NCBI Taxonomy" id="2880963"/>
    <lineage>
        <taxon>Bacteria</taxon>
        <taxon>Bacillati</taxon>
        <taxon>Bacillota</taxon>
        <taxon>Bacilli</taxon>
        <taxon>Lactobacillales</taxon>
        <taxon>Lactobacillaceae</taxon>
        <taxon>Convivina</taxon>
    </lineage>
</organism>